<gene>
    <name evidence="1" type="ORF">CAPTEDRAFT_213857</name>
</gene>
<dbReference type="AlphaFoldDB" id="R7V5P3"/>
<dbReference type="EnsemblMetazoa" id="CapteT213857">
    <property type="protein sequence ID" value="CapteP213857"/>
    <property type="gene ID" value="CapteG213857"/>
</dbReference>
<evidence type="ECO:0000313" key="2">
    <source>
        <dbReference type="EnsemblMetazoa" id="CapteP213857"/>
    </source>
</evidence>
<dbReference type="Proteomes" id="UP000014760">
    <property type="component" value="Unassembled WGS sequence"/>
</dbReference>
<reference evidence="2" key="3">
    <citation type="submission" date="2015-06" db="UniProtKB">
        <authorList>
            <consortium name="EnsemblMetazoa"/>
        </authorList>
    </citation>
    <scope>IDENTIFICATION</scope>
</reference>
<reference evidence="3" key="1">
    <citation type="submission" date="2012-12" db="EMBL/GenBank/DDBJ databases">
        <authorList>
            <person name="Hellsten U."/>
            <person name="Grimwood J."/>
            <person name="Chapman J.A."/>
            <person name="Shapiro H."/>
            <person name="Aerts A."/>
            <person name="Otillar R.P."/>
            <person name="Terry A.Y."/>
            <person name="Boore J.L."/>
            <person name="Simakov O."/>
            <person name="Marletaz F."/>
            <person name="Cho S.-J."/>
            <person name="Edsinger-Gonzales E."/>
            <person name="Havlak P."/>
            <person name="Kuo D.-H."/>
            <person name="Larsson T."/>
            <person name="Lv J."/>
            <person name="Arendt D."/>
            <person name="Savage R."/>
            <person name="Osoegawa K."/>
            <person name="de Jong P."/>
            <person name="Lindberg D.R."/>
            <person name="Seaver E.C."/>
            <person name="Weisblat D.A."/>
            <person name="Putnam N.H."/>
            <person name="Grigoriev I.V."/>
            <person name="Rokhsar D.S."/>
        </authorList>
    </citation>
    <scope>NUCLEOTIDE SEQUENCE</scope>
    <source>
        <strain evidence="3">I ESC-2004</strain>
    </source>
</reference>
<accession>R7V5P3</accession>
<dbReference type="EMBL" id="AMQN01018869">
    <property type="status" value="NOT_ANNOTATED_CDS"/>
    <property type="molecule type" value="Genomic_DNA"/>
</dbReference>
<evidence type="ECO:0000313" key="1">
    <source>
        <dbReference type="EMBL" id="ELU13787.1"/>
    </source>
</evidence>
<dbReference type="HOGENOM" id="CLU_742356_0_0_1"/>
<evidence type="ECO:0000313" key="3">
    <source>
        <dbReference type="Proteomes" id="UP000014760"/>
    </source>
</evidence>
<protein>
    <submittedName>
        <fullName evidence="1 2">Uncharacterized protein</fullName>
    </submittedName>
</protein>
<dbReference type="Gene3D" id="3.40.395.10">
    <property type="entry name" value="Adenoviral Proteinase, Chain A"/>
    <property type="match status" value="1"/>
</dbReference>
<dbReference type="EMBL" id="KB295018">
    <property type="protein sequence ID" value="ELU13787.1"/>
    <property type="molecule type" value="Genomic_DNA"/>
</dbReference>
<sequence>MKDIAVGNVVLPNKPLSNIELMDASRKLKIPNFCGVYLRDTLPRKPKRNECGIMNLDSSNGMGTHWVAWHKKGQHKYYFDSYGLPPPTEMIEYLGRGTPGDSGSSVSVDGVSLSYINNNFLRRDGTNTATGSIDMTGNTLTNVSNPVNNQDAATKYYVDTIARGVDDKVNKSGDTKSGNLNMNGNRILGVAEVGGGDDTSQAIPFSQINQMLNTATGVAIRESNEYTDDEAVKKTGDTMTGDLMLTSGSRKIGQEDLINGQSFQISMGNIFNRIFCEHFPDEPNKETPVTVWGSDGFKVQVGGIDVIRIGSNDNTNIDVHNNKVTNIAEPTNTQDAPTKAYVDSRKPMVAVWAEENEWSYYKWVLSMVIWKWV</sequence>
<organism evidence="1">
    <name type="scientific">Capitella teleta</name>
    <name type="common">Polychaete worm</name>
    <dbReference type="NCBI Taxonomy" id="283909"/>
    <lineage>
        <taxon>Eukaryota</taxon>
        <taxon>Metazoa</taxon>
        <taxon>Spiralia</taxon>
        <taxon>Lophotrochozoa</taxon>
        <taxon>Annelida</taxon>
        <taxon>Polychaeta</taxon>
        <taxon>Sedentaria</taxon>
        <taxon>Scolecida</taxon>
        <taxon>Capitellidae</taxon>
        <taxon>Capitella</taxon>
    </lineage>
</organism>
<name>R7V5P3_CAPTE</name>
<reference evidence="1 3" key="2">
    <citation type="journal article" date="2013" name="Nature">
        <title>Insights into bilaterian evolution from three spiralian genomes.</title>
        <authorList>
            <person name="Simakov O."/>
            <person name="Marletaz F."/>
            <person name="Cho S.J."/>
            <person name="Edsinger-Gonzales E."/>
            <person name="Havlak P."/>
            <person name="Hellsten U."/>
            <person name="Kuo D.H."/>
            <person name="Larsson T."/>
            <person name="Lv J."/>
            <person name="Arendt D."/>
            <person name="Savage R."/>
            <person name="Osoegawa K."/>
            <person name="de Jong P."/>
            <person name="Grimwood J."/>
            <person name="Chapman J.A."/>
            <person name="Shapiro H."/>
            <person name="Aerts A."/>
            <person name="Otillar R.P."/>
            <person name="Terry A.Y."/>
            <person name="Boore J.L."/>
            <person name="Grigoriev I.V."/>
            <person name="Lindberg D.R."/>
            <person name="Seaver E.C."/>
            <person name="Weisblat D.A."/>
            <person name="Putnam N.H."/>
            <person name="Rokhsar D.S."/>
        </authorList>
    </citation>
    <scope>NUCLEOTIDE SEQUENCE</scope>
    <source>
        <strain evidence="1 3">I ESC-2004</strain>
    </source>
</reference>
<proteinExistence type="predicted"/>
<dbReference type="OrthoDB" id="6282662at2759"/>
<keyword evidence="3" id="KW-1185">Reference proteome</keyword>